<dbReference type="Gene3D" id="2.60.40.10">
    <property type="entry name" value="Immunoglobulins"/>
    <property type="match status" value="1"/>
</dbReference>
<organism evidence="1 2">
    <name type="scientific">Gordonia spumicola</name>
    <dbReference type="NCBI Taxonomy" id="589161"/>
    <lineage>
        <taxon>Bacteria</taxon>
        <taxon>Bacillati</taxon>
        <taxon>Actinomycetota</taxon>
        <taxon>Actinomycetes</taxon>
        <taxon>Mycobacteriales</taxon>
        <taxon>Gordoniaceae</taxon>
        <taxon>Gordonia</taxon>
    </lineage>
</organism>
<proteinExistence type="predicted"/>
<dbReference type="AlphaFoldDB" id="A0A7I9V5Z5"/>
<protein>
    <recommendedName>
        <fullName evidence="3">DNA alkylation repair protein</fullName>
    </recommendedName>
</protein>
<dbReference type="GO" id="GO:0005975">
    <property type="term" value="P:carbohydrate metabolic process"/>
    <property type="evidence" value="ECO:0007669"/>
    <property type="project" value="UniProtKB-ARBA"/>
</dbReference>
<comment type="caution">
    <text evidence="1">The sequence shown here is derived from an EMBL/GenBank/DDBJ whole genome shotgun (WGS) entry which is preliminary data.</text>
</comment>
<dbReference type="Proteomes" id="UP000444960">
    <property type="component" value="Unassembled WGS sequence"/>
</dbReference>
<reference evidence="2" key="1">
    <citation type="submission" date="2019-06" db="EMBL/GenBank/DDBJ databases">
        <title>Gordonia isolated from sludge of a wastewater treatment plant.</title>
        <authorList>
            <person name="Tamura T."/>
            <person name="Aoyama K."/>
            <person name="Kang Y."/>
            <person name="Saito S."/>
            <person name="Akiyama N."/>
            <person name="Yazawa K."/>
            <person name="Gonoi T."/>
            <person name="Mikami Y."/>
        </authorList>
    </citation>
    <scope>NUCLEOTIDE SEQUENCE [LARGE SCALE GENOMIC DNA]</scope>
    <source>
        <strain evidence="2">NBRC 107696</strain>
    </source>
</reference>
<dbReference type="Gene3D" id="1.25.40.290">
    <property type="entry name" value="ARM repeat domains"/>
    <property type="match status" value="1"/>
</dbReference>
<evidence type="ECO:0000313" key="2">
    <source>
        <dbReference type="Proteomes" id="UP000444960"/>
    </source>
</evidence>
<dbReference type="InterPro" id="IPR016024">
    <property type="entry name" value="ARM-type_fold"/>
</dbReference>
<accession>A0A7I9V5Z5</accession>
<gene>
    <name evidence="1" type="ORF">nbrc107696_09490</name>
</gene>
<name>A0A7I9V5Z5_9ACTN</name>
<dbReference type="EMBL" id="BJOV01000002">
    <property type="protein sequence ID" value="GEE00503.1"/>
    <property type="molecule type" value="Genomic_DNA"/>
</dbReference>
<dbReference type="InterPro" id="IPR013783">
    <property type="entry name" value="Ig-like_fold"/>
</dbReference>
<sequence length="347" mass="37202">MFAAAIPDVDFSALSTAADRFDGLALGARSALLRDGILDALPGDYSTLAAAVRATAADPRLTGWMVWPVTSAVANRAVADGDTGAFDDAMSLLAALTSRLTSEFAIRALLRHDLRRGLDIAHGWTSSPDEHVRRLASEGTRPYLPWATRIPGVIADPAITVGILDALYRDPSEYVRRSAANHLNDISRHAPDVVVETASRWLDDPDENTASTVRHGLRTLIKRGDPAALALLGFGDASIHVDGVDLSQETVAIGDSIGFTATVTNTGDAARLAIDYVVHHRKADGTQTEKVFKLATASLAAGETLTVDRRHSFKVITTRRYHPGPHAIELQINGRRFGRADFDLDGG</sequence>
<evidence type="ECO:0008006" key="3">
    <source>
        <dbReference type="Google" id="ProtNLM"/>
    </source>
</evidence>
<evidence type="ECO:0000313" key="1">
    <source>
        <dbReference type="EMBL" id="GEE00503.1"/>
    </source>
</evidence>
<keyword evidence="2" id="KW-1185">Reference proteome</keyword>
<dbReference type="SUPFAM" id="SSF48371">
    <property type="entry name" value="ARM repeat"/>
    <property type="match status" value="1"/>
</dbReference>